<dbReference type="GO" id="GO:0045490">
    <property type="term" value="P:pectin catabolic process"/>
    <property type="evidence" value="ECO:0007669"/>
    <property type="project" value="UniProtKB-UniRule"/>
</dbReference>
<dbReference type="SUPFAM" id="SSF101148">
    <property type="entry name" value="Plant invertase/pectin methylesterase inhibitor"/>
    <property type="match status" value="1"/>
</dbReference>
<keyword evidence="5 12" id="KW-0378">Hydrolase</keyword>
<dbReference type="PANTHER" id="PTHR31707">
    <property type="entry name" value="PECTINESTERASE"/>
    <property type="match status" value="1"/>
</dbReference>
<keyword evidence="12" id="KW-0964">Secreted</keyword>
<evidence type="ECO:0000256" key="8">
    <source>
        <dbReference type="ARBA" id="ARBA00023180"/>
    </source>
</evidence>
<evidence type="ECO:0000256" key="1">
    <source>
        <dbReference type="ARBA" id="ARBA00005184"/>
    </source>
</evidence>
<dbReference type="FunFam" id="1.20.140.40:FF:000001">
    <property type="entry name" value="Pectinesterase"/>
    <property type="match status" value="1"/>
</dbReference>
<dbReference type="Proteomes" id="UP001497457">
    <property type="component" value="Chromosome 15b"/>
</dbReference>
<feature type="chain" id="PRO_5044527475" description="Pectinesterase" evidence="12">
    <location>
        <begin position="19"/>
        <end position="581"/>
    </location>
</feature>
<protein>
    <recommendedName>
        <fullName evidence="4 12">Pectinesterase</fullName>
        <ecNumber evidence="4 12">3.1.1.11</ecNumber>
    </recommendedName>
</protein>
<evidence type="ECO:0000256" key="12">
    <source>
        <dbReference type="RuleBase" id="RU000589"/>
    </source>
</evidence>
<feature type="signal peptide" evidence="12">
    <location>
        <begin position="1"/>
        <end position="18"/>
    </location>
</feature>
<dbReference type="InterPro" id="IPR033131">
    <property type="entry name" value="Pectinesterase_Asp_AS"/>
</dbReference>
<evidence type="ECO:0000256" key="5">
    <source>
        <dbReference type="ARBA" id="ARBA00022801"/>
    </source>
</evidence>
<evidence type="ECO:0000256" key="4">
    <source>
        <dbReference type="ARBA" id="ARBA00013229"/>
    </source>
</evidence>
<organism evidence="14 15">
    <name type="scientific">Urochloa decumbens</name>
    <dbReference type="NCBI Taxonomy" id="240449"/>
    <lineage>
        <taxon>Eukaryota</taxon>
        <taxon>Viridiplantae</taxon>
        <taxon>Streptophyta</taxon>
        <taxon>Embryophyta</taxon>
        <taxon>Tracheophyta</taxon>
        <taxon>Spermatophyta</taxon>
        <taxon>Magnoliopsida</taxon>
        <taxon>Liliopsida</taxon>
        <taxon>Poales</taxon>
        <taxon>Poaceae</taxon>
        <taxon>PACMAD clade</taxon>
        <taxon>Panicoideae</taxon>
        <taxon>Panicodae</taxon>
        <taxon>Paniceae</taxon>
        <taxon>Melinidinae</taxon>
        <taxon>Urochloa</taxon>
    </lineage>
</organism>
<dbReference type="PROSITE" id="PS00800">
    <property type="entry name" value="PECTINESTERASE_1"/>
    <property type="match status" value="1"/>
</dbReference>
<dbReference type="GO" id="GO:0030599">
    <property type="term" value="F:pectinesterase activity"/>
    <property type="evidence" value="ECO:0007669"/>
    <property type="project" value="UniProtKB-UniRule"/>
</dbReference>
<dbReference type="AlphaFoldDB" id="A0ABC8XTI7"/>
<keyword evidence="15" id="KW-1185">Reference proteome</keyword>
<dbReference type="FunFam" id="2.160.20.10:FF:000001">
    <property type="entry name" value="Pectinesterase"/>
    <property type="match status" value="1"/>
</dbReference>
<comment type="similarity">
    <text evidence="2">In the N-terminal section; belongs to the PMEI family.</text>
</comment>
<dbReference type="NCBIfam" id="TIGR01614">
    <property type="entry name" value="PME_inhib"/>
    <property type="match status" value="1"/>
</dbReference>
<keyword evidence="12" id="KW-0732">Signal</keyword>
<dbReference type="EC" id="3.1.1.11" evidence="4 12"/>
<evidence type="ECO:0000259" key="13">
    <source>
        <dbReference type="SMART" id="SM00856"/>
    </source>
</evidence>
<keyword evidence="7" id="KW-1015">Disulfide bond</keyword>
<reference evidence="15" key="1">
    <citation type="submission" date="2024-06" db="EMBL/GenBank/DDBJ databases">
        <authorList>
            <person name="Ryan C."/>
        </authorList>
    </citation>
    <scope>NUCLEOTIDE SEQUENCE [LARGE SCALE GENOMIC DNA]</scope>
</reference>
<keyword evidence="8" id="KW-0325">Glycoprotein</keyword>
<evidence type="ECO:0000256" key="2">
    <source>
        <dbReference type="ARBA" id="ARBA00006027"/>
    </source>
</evidence>
<evidence type="ECO:0000256" key="3">
    <source>
        <dbReference type="ARBA" id="ARBA00007786"/>
    </source>
</evidence>
<gene>
    <name evidence="14" type="ORF">URODEC1_LOCUS26536</name>
</gene>
<keyword evidence="6 12" id="KW-0063">Aspartyl esterase</keyword>
<comment type="pathway">
    <text evidence="1 12">Glycan metabolism; pectin degradation; 2-dehydro-3-deoxy-D-gluconate from pectin: step 1/5.</text>
</comment>
<dbReference type="EMBL" id="OZ075125">
    <property type="protein sequence ID" value="CAL4930581.1"/>
    <property type="molecule type" value="Genomic_DNA"/>
</dbReference>
<dbReference type="SMART" id="SM00856">
    <property type="entry name" value="PMEI"/>
    <property type="match status" value="1"/>
</dbReference>
<dbReference type="GO" id="GO:0042545">
    <property type="term" value="P:cell wall modification"/>
    <property type="evidence" value="ECO:0007669"/>
    <property type="project" value="UniProtKB-UniRule"/>
</dbReference>
<dbReference type="SUPFAM" id="SSF51126">
    <property type="entry name" value="Pectin lyase-like"/>
    <property type="match status" value="1"/>
</dbReference>
<feature type="active site" evidence="11">
    <location>
        <position position="408"/>
    </location>
</feature>
<evidence type="ECO:0000256" key="11">
    <source>
        <dbReference type="PROSITE-ProRule" id="PRU10040"/>
    </source>
</evidence>
<evidence type="ECO:0000256" key="7">
    <source>
        <dbReference type="ARBA" id="ARBA00023157"/>
    </source>
</evidence>
<dbReference type="InterPro" id="IPR000070">
    <property type="entry name" value="Pectinesterase_cat"/>
</dbReference>
<sequence length="581" mass="63458">MKGAVLGASTVLVVAVIAAVCVVSYKGYSGNADDGDGEMSASVKSIRSFCQPVDYRETCERALKAAAGNATSPMDLAKAIFKVTSDRIEKAVRESYVLNDLKRDPRTSGALRNCKELLDYAIDDLGATFDRLGGFEMTDFKAAVDDLRTWLSSALTYQETCLDGFEGTATTDAAAKMRKALNTSQELTENILAIVDEFADTLASLNLPSFHRRLLADTGAASGGAPSWLTGAKRRLLLLHQAPAASPSGSGSLPEFEPDVTVANDGSGDFKSINAALAKVPTKSATPYVMYVKAGTYKEYVSVPRNVTNLVMIGDGATETVITGSKSFTMNITTKDTATMEVIGNGFLMRGIGVENTAGAENHQAVALRVQSDMSAFYECRFDGYQDTLYTHTSRQYYRDCVVTGTIDFIFGNAQVVLQNCLIQVRKCMDNQQNIVTAQGRKERRSAGGTVLHNCTIEPHPEFEESAGKLKTYLGRPWKEHSRTLYIQSDIGGFVDPKGWLPWLGDFGLSTCYYAEVDNRGEGADTSKRVKWKGVKNITYQHAQEKYTVERFIQGQEWLPKLGVPFIPGLLPQNQTGRIHR</sequence>
<comment type="function">
    <text evidence="10 12">Acts in the modification of cell walls via demethylesterification of cell wall pectin.</text>
</comment>
<dbReference type="InterPro" id="IPR035513">
    <property type="entry name" value="Invertase/methylesterase_inhib"/>
</dbReference>
<reference evidence="14 15" key="2">
    <citation type="submission" date="2024-10" db="EMBL/GenBank/DDBJ databases">
        <authorList>
            <person name="Ryan C."/>
        </authorList>
    </citation>
    <scope>NUCLEOTIDE SEQUENCE [LARGE SCALE GENOMIC DNA]</scope>
</reference>
<dbReference type="Pfam" id="PF01095">
    <property type="entry name" value="Pectinesterase"/>
    <property type="match status" value="1"/>
</dbReference>
<dbReference type="InterPro" id="IPR011050">
    <property type="entry name" value="Pectin_lyase_fold/virulence"/>
</dbReference>
<comment type="similarity">
    <text evidence="3">In the C-terminal section; belongs to the pectinesterase family.</text>
</comment>
<comment type="catalytic activity">
    <reaction evidence="9 12">
        <text>[(1-&gt;4)-alpha-D-galacturonosyl methyl ester](n) + n H2O = [(1-&gt;4)-alpha-D-galacturonosyl](n) + n methanol + n H(+)</text>
        <dbReference type="Rhea" id="RHEA:22380"/>
        <dbReference type="Rhea" id="RHEA-COMP:14570"/>
        <dbReference type="Rhea" id="RHEA-COMP:14573"/>
        <dbReference type="ChEBI" id="CHEBI:15377"/>
        <dbReference type="ChEBI" id="CHEBI:15378"/>
        <dbReference type="ChEBI" id="CHEBI:17790"/>
        <dbReference type="ChEBI" id="CHEBI:140522"/>
        <dbReference type="ChEBI" id="CHEBI:140523"/>
        <dbReference type="EC" id="3.1.1.11"/>
    </reaction>
</comment>
<evidence type="ECO:0000313" key="14">
    <source>
        <dbReference type="EMBL" id="CAL4930581.1"/>
    </source>
</evidence>
<proteinExistence type="inferred from homology"/>
<comment type="subcellular location">
    <subcellularLocation>
        <location evidence="12">Secreted</location>
        <location evidence="12">Cell wall</location>
    </subcellularLocation>
</comment>
<keyword evidence="12" id="KW-0961">Cell wall biogenesis/degradation</keyword>
<name>A0ABC8XTI7_9POAL</name>
<dbReference type="Pfam" id="PF04043">
    <property type="entry name" value="PMEI"/>
    <property type="match status" value="1"/>
</dbReference>
<evidence type="ECO:0000256" key="6">
    <source>
        <dbReference type="ARBA" id="ARBA00023085"/>
    </source>
</evidence>
<accession>A0ABC8XTI7</accession>
<feature type="domain" description="Pectinesterase inhibitor" evidence="13">
    <location>
        <begin position="41"/>
        <end position="194"/>
    </location>
</feature>
<dbReference type="InterPro" id="IPR012334">
    <property type="entry name" value="Pectin_lyas_fold"/>
</dbReference>
<dbReference type="InterPro" id="IPR006501">
    <property type="entry name" value="Pectinesterase_inhib_dom"/>
</dbReference>
<keyword evidence="12" id="KW-0134">Cell wall</keyword>
<evidence type="ECO:0000256" key="10">
    <source>
        <dbReference type="ARBA" id="ARBA00057335"/>
    </source>
</evidence>
<dbReference type="InterPro" id="IPR018040">
    <property type="entry name" value="Pectinesterase_Tyr_AS"/>
</dbReference>
<dbReference type="PROSITE" id="PS00503">
    <property type="entry name" value="PECTINESTERASE_2"/>
    <property type="match status" value="1"/>
</dbReference>
<dbReference type="CDD" id="cd15798">
    <property type="entry name" value="PMEI-like_3"/>
    <property type="match status" value="1"/>
</dbReference>
<dbReference type="Gene3D" id="2.160.20.10">
    <property type="entry name" value="Single-stranded right-handed beta-helix, Pectin lyase-like"/>
    <property type="match status" value="1"/>
</dbReference>
<evidence type="ECO:0000313" key="15">
    <source>
        <dbReference type="Proteomes" id="UP001497457"/>
    </source>
</evidence>
<dbReference type="Gene3D" id="1.20.140.40">
    <property type="entry name" value="Invertase/pectin methylesterase inhibitor family protein"/>
    <property type="match status" value="1"/>
</dbReference>
<evidence type="ECO:0000256" key="9">
    <source>
        <dbReference type="ARBA" id="ARBA00047928"/>
    </source>
</evidence>